<name>A0AAV2YV68_9STRA</name>
<protein>
    <recommendedName>
        <fullName evidence="3">Transposase</fullName>
    </recommendedName>
</protein>
<evidence type="ECO:0008006" key="3">
    <source>
        <dbReference type="Google" id="ProtNLM"/>
    </source>
</evidence>
<evidence type="ECO:0000313" key="2">
    <source>
        <dbReference type="Proteomes" id="UP001146120"/>
    </source>
</evidence>
<gene>
    <name evidence="1" type="ORF">N0F65_011689</name>
</gene>
<feature type="non-terminal residue" evidence="1">
    <location>
        <position position="1"/>
    </location>
</feature>
<keyword evidence="2" id="KW-1185">Reference proteome</keyword>
<dbReference type="EMBL" id="DAKRPA010000112">
    <property type="protein sequence ID" value="DAZ98221.1"/>
    <property type="molecule type" value="Genomic_DNA"/>
</dbReference>
<proteinExistence type="predicted"/>
<dbReference type="InterPro" id="IPR036397">
    <property type="entry name" value="RNaseH_sf"/>
</dbReference>
<accession>A0AAV2YV68</accession>
<organism evidence="1 2">
    <name type="scientific">Lagenidium giganteum</name>
    <dbReference type="NCBI Taxonomy" id="4803"/>
    <lineage>
        <taxon>Eukaryota</taxon>
        <taxon>Sar</taxon>
        <taxon>Stramenopiles</taxon>
        <taxon>Oomycota</taxon>
        <taxon>Peronosporomycetes</taxon>
        <taxon>Pythiales</taxon>
        <taxon>Pythiaceae</taxon>
    </lineage>
</organism>
<dbReference type="GO" id="GO:0003676">
    <property type="term" value="F:nucleic acid binding"/>
    <property type="evidence" value="ECO:0007669"/>
    <property type="project" value="InterPro"/>
</dbReference>
<reference evidence="1" key="1">
    <citation type="submission" date="2022-11" db="EMBL/GenBank/DDBJ databases">
        <authorList>
            <person name="Morgan W.R."/>
            <person name="Tartar A."/>
        </authorList>
    </citation>
    <scope>NUCLEOTIDE SEQUENCE</scope>
    <source>
        <strain evidence="1">ARSEF 373</strain>
    </source>
</reference>
<dbReference type="Gene3D" id="3.30.420.10">
    <property type="entry name" value="Ribonuclease H-like superfamily/Ribonuclease H"/>
    <property type="match status" value="1"/>
</dbReference>
<comment type="caution">
    <text evidence="1">The sequence shown here is derived from an EMBL/GenBank/DDBJ whole genome shotgun (WGS) entry which is preliminary data.</text>
</comment>
<dbReference type="AlphaFoldDB" id="A0AAV2YV68"/>
<dbReference type="Proteomes" id="UP001146120">
    <property type="component" value="Unassembled WGS sequence"/>
</dbReference>
<reference evidence="1" key="2">
    <citation type="journal article" date="2023" name="Microbiol Resour">
        <title>Decontamination and Annotation of the Draft Genome Sequence of the Oomycete Lagenidium giganteum ARSEF 373.</title>
        <authorList>
            <person name="Morgan W.R."/>
            <person name="Tartar A."/>
        </authorList>
    </citation>
    <scope>NUCLEOTIDE SEQUENCE</scope>
    <source>
        <strain evidence="1">ARSEF 373</strain>
    </source>
</reference>
<evidence type="ECO:0000313" key="1">
    <source>
        <dbReference type="EMBL" id="DAZ98221.1"/>
    </source>
</evidence>
<sequence length="126" mass="14161">RSTVCRGLRRTKIAKYIKTKPASVLNPEQKVRRVAFATEKVTCYFDWERLLFSDEKKFNLEDASTIGMTPDGRPIVFSKRVGGGGCVMVSAAMSARGTIEIKFWKADGMPSSTTKRSRLLAPVYRH</sequence>